<evidence type="ECO:0000313" key="1">
    <source>
        <dbReference type="EMBL" id="RIH62861.1"/>
    </source>
</evidence>
<dbReference type="Gene3D" id="3.40.720.10">
    <property type="entry name" value="Alkaline Phosphatase, subunit A"/>
    <property type="match status" value="2"/>
</dbReference>
<dbReference type="InterPro" id="IPR002591">
    <property type="entry name" value="Phosphodiest/P_Trfase"/>
</dbReference>
<dbReference type="SUPFAM" id="SSF53649">
    <property type="entry name" value="Alkaline phosphatase-like"/>
    <property type="match status" value="1"/>
</dbReference>
<dbReference type="AlphaFoldDB" id="A0A399CWR5"/>
<reference evidence="1 2" key="1">
    <citation type="journal article" date="2015" name="Int. J. Syst. Evol. Microbiol.">
        <title>Mariniphaga sediminis sp. nov., isolated from coastal sediment.</title>
        <authorList>
            <person name="Wang F.Q."/>
            <person name="Shen Q.Y."/>
            <person name="Chen G.J."/>
            <person name="Du Z.J."/>
        </authorList>
    </citation>
    <scope>NUCLEOTIDE SEQUENCE [LARGE SCALE GENOMIC DNA]</scope>
    <source>
        <strain evidence="1 2">SY21</strain>
    </source>
</reference>
<name>A0A399CWR5_9BACT</name>
<accession>A0A399CWR5</accession>
<dbReference type="InterPro" id="IPR017850">
    <property type="entry name" value="Alkaline_phosphatase_core_sf"/>
</dbReference>
<protein>
    <submittedName>
        <fullName evidence="1">Alkaline phosphatase</fullName>
    </submittedName>
</protein>
<sequence length="322" mass="35415">MVIKWGKKCFELLVMTQLKRMKKYLILSMIAGVGLLISCQNNTERSFRKASHVLVIGIDGMGSHGLEMANTPHLDELMENGAWSTDARTILPSKSGPAWSSMITGATVEKHGVGDNGWTVEGKKLEPVFKGEHDMFPTIFGEIRRCLPEAEVGAFYHWSKLGNFIEKGVCNVSEPGNSESIATEMACDFLSEKQPDFTFVHLDHVDHAGHHGGYRSAEYSKAIERADSLVGVFTGKLKEAGMMEETVVFVVSDHGGIETGHGGSHPDEMIVPFIISGKGVKKGYKIEHPVFIYDLAPTVAWLFGFELNDWITGAPLVNAFQN</sequence>
<dbReference type="EMBL" id="QWET01000033">
    <property type="protein sequence ID" value="RIH62861.1"/>
    <property type="molecule type" value="Genomic_DNA"/>
</dbReference>
<keyword evidence="2" id="KW-1185">Reference proteome</keyword>
<dbReference type="CDD" id="cd00016">
    <property type="entry name" value="ALP_like"/>
    <property type="match status" value="1"/>
</dbReference>
<proteinExistence type="predicted"/>
<comment type="caution">
    <text evidence="1">The sequence shown here is derived from an EMBL/GenBank/DDBJ whole genome shotgun (WGS) entry which is preliminary data.</text>
</comment>
<dbReference type="GO" id="GO:0016787">
    <property type="term" value="F:hydrolase activity"/>
    <property type="evidence" value="ECO:0007669"/>
    <property type="project" value="UniProtKB-ARBA"/>
</dbReference>
<dbReference type="PANTHER" id="PTHR10151">
    <property type="entry name" value="ECTONUCLEOTIDE PYROPHOSPHATASE/PHOSPHODIESTERASE"/>
    <property type="match status" value="1"/>
</dbReference>
<dbReference type="Proteomes" id="UP000266441">
    <property type="component" value="Unassembled WGS sequence"/>
</dbReference>
<dbReference type="PANTHER" id="PTHR10151:SF120">
    <property type="entry name" value="BIS(5'-ADENOSYL)-TRIPHOSPHATASE"/>
    <property type="match status" value="1"/>
</dbReference>
<evidence type="ECO:0000313" key="2">
    <source>
        <dbReference type="Proteomes" id="UP000266441"/>
    </source>
</evidence>
<dbReference type="Pfam" id="PF01663">
    <property type="entry name" value="Phosphodiest"/>
    <property type="match status" value="2"/>
</dbReference>
<gene>
    <name evidence="1" type="ORF">D1164_22790</name>
</gene>
<dbReference type="OrthoDB" id="279982at2"/>
<organism evidence="1 2">
    <name type="scientific">Mariniphaga sediminis</name>
    <dbReference type="NCBI Taxonomy" id="1628158"/>
    <lineage>
        <taxon>Bacteria</taxon>
        <taxon>Pseudomonadati</taxon>
        <taxon>Bacteroidota</taxon>
        <taxon>Bacteroidia</taxon>
        <taxon>Marinilabiliales</taxon>
        <taxon>Prolixibacteraceae</taxon>
        <taxon>Mariniphaga</taxon>
    </lineage>
</organism>